<dbReference type="PANTHER" id="PTHR43689">
    <property type="entry name" value="HYDROLASE"/>
    <property type="match status" value="1"/>
</dbReference>
<keyword evidence="3" id="KW-1185">Reference proteome</keyword>
<dbReference type="SUPFAM" id="SSF53474">
    <property type="entry name" value="alpha/beta-Hydrolases"/>
    <property type="match status" value="1"/>
</dbReference>
<proteinExistence type="predicted"/>
<dbReference type="PRINTS" id="PR00111">
    <property type="entry name" value="ABHYDROLASE"/>
</dbReference>
<reference evidence="3" key="1">
    <citation type="journal article" date="2019" name="Int. J. Syst. Evol. Microbiol.">
        <title>The Global Catalogue of Microorganisms (GCM) 10K type strain sequencing project: providing services to taxonomists for standard genome sequencing and annotation.</title>
        <authorList>
            <consortium name="The Broad Institute Genomics Platform"/>
            <consortium name="The Broad Institute Genome Sequencing Center for Infectious Disease"/>
            <person name="Wu L."/>
            <person name="Ma J."/>
        </authorList>
    </citation>
    <scope>NUCLEOTIDE SEQUENCE [LARGE SCALE GENOMIC DNA]</scope>
    <source>
        <strain evidence="3">CCM 7044</strain>
    </source>
</reference>
<dbReference type="EMBL" id="JBHUOG010000001">
    <property type="protein sequence ID" value="MFD2792379.1"/>
    <property type="molecule type" value="Genomic_DNA"/>
</dbReference>
<comment type="caution">
    <text evidence="2">The sequence shown here is derived from an EMBL/GenBank/DDBJ whole genome shotgun (WGS) entry which is preliminary data.</text>
</comment>
<dbReference type="Proteomes" id="UP001597479">
    <property type="component" value="Unassembled WGS sequence"/>
</dbReference>
<organism evidence="2 3">
    <name type="scientific">Promicromonospora vindobonensis</name>
    <dbReference type="NCBI Taxonomy" id="195748"/>
    <lineage>
        <taxon>Bacteria</taxon>
        <taxon>Bacillati</taxon>
        <taxon>Actinomycetota</taxon>
        <taxon>Actinomycetes</taxon>
        <taxon>Micrococcales</taxon>
        <taxon>Promicromonosporaceae</taxon>
        <taxon>Promicromonospora</taxon>
    </lineage>
</organism>
<dbReference type="RefSeq" id="WP_377179946.1">
    <property type="nucleotide sequence ID" value="NZ_JBHUOG010000001.1"/>
</dbReference>
<accession>A0ABW5VME4</accession>
<dbReference type="PANTHER" id="PTHR43689:SF8">
    <property type="entry name" value="ALPHA_BETA-HYDROLASES SUPERFAMILY PROTEIN"/>
    <property type="match status" value="1"/>
</dbReference>
<evidence type="ECO:0000313" key="2">
    <source>
        <dbReference type="EMBL" id="MFD2792379.1"/>
    </source>
</evidence>
<dbReference type="GO" id="GO:0016787">
    <property type="term" value="F:hydrolase activity"/>
    <property type="evidence" value="ECO:0007669"/>
    <property type="project" value="UniProtKB-KW"/>
</dbReference>
<feature type="domain" description="AB hydrolase-1" evidence="1">
    <location>
        <begin position="45"/>
        <end position="281"/>
    </location>
</feature>
<dbReference type="InterPro" id="IPR000073">
    <property type="entry name" value="AB_hydrolase_1"/>
</dbReference>
<dbReference type="Gene3D" id="3.40.50.1820">
    <property type="entry name" value="alpha/beta hydrolase"/>
    <property type="match status" value="1"/>
</dbReference>
<dbReference type="InterPro" id="IPR029058">
    <property type="entry name" value="AB_hydrolase_fold"/>
</dbReference>
<sequence length="299" mass="32094">MPAPQPAPVRSTLPAPVLLDLGGADGARVATYVLEPTDRAPAGDVVLCHGTPWSALVWAPVARALSQHYRVFLWDMPGYGASPKEPAYPVDLVAQRQRFAALLRHWSLDRPHVVAHDIGGAVALGAHLLEDVELASLFLLDIVTLDPWGSPFFRLVAENESVFAALPGPLHAALVREYIAGAANHDLPDDTVGALAEPWLDETGQAAFYRQIAQLSPAHTAPVLDRLDQVRCPVRVGWGVADPWIPFEQAARLRAALPGDPEVVAFERRGHLAPLEDAAAVGQAVLRWLGVRGDAGVRG</sequence>
<name>A0ABW5VME4_9MICO</name>
<protein>
    <submittedName>
        <fullName evidence="2">Alpha/beta fold hydrolase</fullName>
    </submittedName>
</protein>
<evidence type="ECO:0000259" key="1">
    <source>
        <dbReference type="Pfam" id="PF12697"/>
    </source>
</evidence>
<dbReference type="Pfam" id="PF12697">
    <property type="entry name" value="Abhydrolase_6"/>
    <property type="match status" value="1"/>
</dbReference>
<gene>
    <name evidence="2" type="ORF">ACFS27_02335</name>
</gene>
<keyword evidence="2" id="KW-0378">Hydrolase</keyword>
<evidence type="ECO:0000313" key="3">
    <source>
        <dbReference type="Proteomes" id="UP001597479"/>
    </source>
</evidence>